<evidence type="ECO:0000259" key="10">
    <source>
        <dbReference type="Pfam" id="PF24507"/>
    </source>
</evidence>
<accession>A0ABR2K3D6</accession>
<organism evidence="13 14">
    <name type="scientific">Tritrichomonas musculus</name>
    <dbReference type="NCBI Taxonomy" id="1915356"/>
    <lineage>
        <taxon>Eukaryota</taxon>
        <taxon>Metamonada</taxon>
        <taxon>Parabasalia</taxon>
        <taxon>Tritrichomonadida</taxon>
        <taxon>Tritrichomonadidae</taxon>
        <taxon>Tritrichomonas</taxon>
    </lineage>
</organism>
<feature type="domain" description="CFAP65 fourth Ig-like" evidence="10">
    <location>
        <begin position="212"/>
        <end position="302"/>
    </location>
</feature>
<keyword evidence="4" id="KW-0282">Flagellum</keyword>
<evidence type="ECO:0000256" key="5">
    <source>
        <dbReference type="ARBA" id="ARBA00023069"/>
    </source>
</evidence>
<dbReference type="InterPro" id="IPR058536">
    <property type="entry name" value="Ig_CFAP65_4th"/>
</dbReference>
<keyword evidence="6" id="KW-0966">Cell projection</keyword>
<dbReference type="InterPro" id="IPR008962">
    <property type="entry name" value="PapD-like_sf"/>
</dbReference>
<feature type="domain" description="CFAP65 seventh Ig-like" evidence="12">
    <location>
        <begin position="618"/>
        <end position="703"/>
    </location>
</feature>
<dbReference type="Pfam" id="PF24507">
    <property type="entry name" value="Ig_CFAP65_4th"/>
    <property type="match status" value="1"/>
</dbReference>
<dbReference type="SUPFAM" id="SSF49354">
    <property type="entry name" value="PapD-like"/>
    <property type="match status" value="1"/>
</dbReference>
<evidence type="ECO:0000256" key="7">
    <source>
        <dbReference type="SAM" id="MobiDB-lite"/>
    </source>
</evidence>
<dbReference type="Proteomes" id="UP001470230">
    <property type="component" value="Unassembled WGS sequence"/>
</dbReference>
<feature type="domain" description="HYDIN/VesB/CFA65-like Ig-like" evidence="8">
    <location>
        <begin position="6"/>
        <end position="84"/>
    </location>
</feature>
<protein>
    <recommendedName>
        <fullName evidence="15">Abnormal spindle-like microcephaly-associated protein ASH domain-containing protein</fullName>
    </recommendedName>
</protein>
<evidence type="ECO:0000259" key="9">
    <source>
        <dbReference type="Pfam" id="PF24291"/>
    </source>
</evidence>
<feature type="domain" description="CFAP65 tenth Ig-like" evidence="9">
    <location>
        <begin position="1046"/>
        <end position="1153"/>
    </location>
</feature>
<evidence type="ECO:0000256" key="4">
    <source>
        <dbReference type="ARBA" id="ARBA00022846"/>
    </source>
</evidence>
<evidence type="ECO:0000259" key="12">
    <source>
        <dbReference type="Pfam" id="PF25249"/>
    </source>
</evidence>
<dbReference type="Pfam" id="PF22544">
    <property type="entry name" value="HYDIN_VesB_CFA65-like_Ig"/>
    <property type="match status" value="2"/>
</dbReference>
<evidence type="ECO:0008006" key="15">
    <source>
        <dbReference type="Google" id="ProtNLM"/>
    </source>
</evidence>
<evidence type="ECO:0000313" key="14">
    <source>
        <dbReference type="Proteomes" id="UP001470230"/>
    </source>
</evidence>
<name>A0ABR2K3D6_9EUKA</name>
<comment type="caution">
    <text evidence="13">The sequence shown here is derived from an EMBL/GenBank/DDBJ whole genome shotgun (WGS) entry which is preliminary data.</text>
</comment>
<dbReference type="InterPro" id="IPR013783">
    <property type="entry name" value="Ig-like_fold"/>
</dbReference>
<dbReference type="PANTHER" id="PTHR46127">
    <property type="entry name" value="CILIA- AND FLAGELLA-ASSOCIATED PROTEIN 65"/>
    <property type="match status" value="1"/>
</dbReference>
<evidence type="ECO:0000256" key="3">
    <source>
        <dbReference type="ARBA" id="ARBA00022490"/>
    </source>
</evidence>
<evidence type="ECO:0000256" key="1">
    <source>
        <dbReference type="ARBA" id="ARBA00004230"/>
    </source>
</evidence>
<dbReference type="Pfam" id="PF24816">
    <property type="entry name" value="Ig_CFAP65__9th"/>
    <property type="match status" value="1"/>
</dbReference>
<feature type="domain" description="HYDIN/VesB/CFA65-like Ig-like" evidence="8">
    <location>
        <begin position="103"/>
        <end position="174"/>
    </location>
</feature>
<sequence length="1553" mass="174326">MKQSTLKVPNQVDFGFCPVGETTKREVTVTNSSREETTFVWLSKEPFNIKPQHGTIPGRKQQVFEIFFLPVTASRFDGTLICRFGKDLLEKSELVAIGVAKVPHISLSTSYIDFGRVPSSAKASQTITVHNSAPVPATVDITTDFNQFVIQPTKLNLKPQGTETVKISFHPMNFDFYAFANIKFCTAGGNSANLRCEAYVTGPKVTLDHSYLSLGNVQLKNFSSNIFNIVNHSKRRIFFQFLIEPTSVFSFDPIQGILPPNFSKSVRVTFTPQNPIAYYRRVILIVHQHPPLAIDVFGSAYDTFTHPPRFKAQQIDWNHQIISQGLGNKPPHLLPKVTECQMPEVDYVTGDLKRNKCTLNAGEHIFDELFITRDLISLSSNHFEFGQCQRDVSPDEQTLSVKNNTESAVTLFWQNSKDGFVTITPSTIEIQKKQTADIHLKFNPKLEFQYMGTTLEGFCQYKEMRSASIVDFPTLPFLLSPFCDGHTMDDVTSFIPTMYTSHKTVVFSGAIAGDSKFQTFFVENRGDCAFKFDARIVEPEKPDRDSVQASSSAFSVYPQVGTINKGSFQIFVVKFSPSQRGHYHASLFASINDSPLNNFSVNLKGDASVPGVSFSVTGTMFLHPVSLGSISNQTIQITNDSTVPVKIEWKIPTIYQQLLIVKPQSAEIKSREIIDCEWEFHPDSVGEFRVEVVCNVQALSNYSNEFVAHEMLQYIFGPEAVHLDSGLASSLKTVQHYPLTVCTLVTDCIVNSKPQNIDFGFVRINSTATSTLSISNHSDSQMHFLLQPGNPSLKLLQFSPGDDVLPPRSSREIEVRFTPHSPGDIADTILCSLLNETIFQQNADASKHISQMAIKSSASQICAVKGIGCFPHLKIVDVFSPKYSREEIWDETSANQINSELNLLGCDSLADDLKSFVIDFGHDIVSSDPSLIYVKFQNIGHIAFNFSINFPNDVSIDPEYWALPDEIDPDQLKQDQIMQAKLFKVSEKKFHLEPNETTTVCFTYIHKFIESHHLPIVLSIQNGRIIKLLLRGTTLEPSVPHVVPIVSHFKLQPVPIGSIDPPIQILKLFNPSGTDADYRFDLTQVQEVSERNHNFEIFRCLSPSGIIKSRSTAFVSFIFKPLEAIDYEVSILCLITNGNNFTVTLSGRGVHTDFDECHVEWPIFPPKCLTINDVSPIVLSEQFIDFGDLPVFARTDRLIFMDNISNEPLDYEAEIVSDLVKIEPRKGLILPGKQQILTLTIYSPDVPTIFCAPVPIYFDRQKKEDEITNNNSRSALHSRDSRTGRKKTATATSTPKGKGRSNKSNKNTEIDDNNDNEQSNINNGGDEEYVDEVIAADPPINSNMAGKGGRLATLKRLREREENWKSVGERTLEASQRSKQNSSRLFSTHIGKRASSQSEDDIIDRQNGHAAVQYFDVVFNAMSKNEYREKYGSIDTYYFEAPTSSIDFATRQKEEVADLLLGIIDSTIADEQQRKVTIQDAKLRQEHIPLFSQLYKEDPVIDIPQAVVPNEKYIDNIHDVLGGIIDEIIVEANDHKFNLEKEIIHVSGFKTMH</sequence>
<evidence type="ECO:0000256" key="6">
    <source>
        <dbReference type="ARBA" id="ARBA00023273"/>
    </source>
</evidence>
<dbReference type="Pfam" id="PF25249">
    <property type="entry name" value="Ig_CFAP65_7th"/>
    <property type="match status" value="1"/>
</dbReference>
<feature type="region of interest" description="Disordered" evidence="7">
    <location>
        <begin position="1265"/>
        <end position="1325"/>
    </location>
</feature>
<keyword evidence="14" id="KW-1185">Reference proteome</keyword>
<dbReference type="Pfam" id="PF24291">
    <property type="entry name" value="Ig_CFAP65"/>
    <property type="match status" value="1"/>
</dbReference>
<dbReference type="InterPro" id="IPR056305">
    <property type="entry name" value="Ig_CFAP65_10th"/>
</dbReference>
<keyword evidence="3" id="KW-0963">Cytoplasm</keyword>
<dbReference type="Gene3D" id="2.60.40.10">
    <property type="entry name" value="Immunoglobulins"/>
    <property type="match status" value="9"/>
</dbReference>
<evidence type="ECO:0000259" key="11">
    <source>
        <dbReference type="Pfam" id="PF24816"/>
    </source>
</evidence>
<dbReference type="InterPro" id="IPR052614">
    <property type="entry name" value="CFAP65"/>
</dbReference>
<keyword evidence="5" id="KW-0969">Cilium</keyword>
<proteinExistence type="predicted"/>
<evidence type="ECO:0000313" key="13">
    <source>
        <dbReference type="EMBL" id="KAK8885564.1"/>
    </source>
</evidence>
<reference evidence="13 14" key="1">
    <citation type="submission" date="2024-04" db="EMBL/GenBank/DDBJ databases">
        <title>Tritrichomonas musculus Genome.</title>
        <authorList>
            <person name="Alves-Ferreira E."/>
            <person name="Grigg M."/>
            <person name="Lorenzi H."/>
            <person name="Galac M."/>
        </authorList>
    </citation>
    <scope>NUCLEOTIDE SEQUENCE [LARGE SCALE GENOMIC DNA]</scope>
    <source>
        <strain evidence="13 14">EAF2021</strain>
    </source>
</reference>
<dbReference type="InterPro" id="IPR057470">
    <property type="entry name" value="Ig_CFAP65_7th"/>
</dbReference>
<dbReference type="InterPro" id="IPR053879">
    <property type="entry name" value="HYDIN_VesB_CFA65-like_Ig"/>
</dbReference>
<dbReference type="InterPro" id="IPR056344">
    <property type="entry name" value="Ig_CFAP65-like_9th"/>
</dbReference>
<dbReference type="PANTHER" id="PTHR46127:SF1">
    <property type="entry name" value="CILIA- AND FLAGELLA-ASSOCIATED PROTEIN 65"/>
    <property type="match status" value="1"/>
</dbReference>
<feature type="domain" description="CFAP65-like ninth Ig-like" evidence="11">
    <location>
        <begin position="871"/>
        <end position="1032"/>
    </location>
</feature>
<dbReference type="EMBL" id="JAPFFF010000007">
    <property type="protein sequence ID" value="KAK8885564.1"/>
    <property type="molecule type" value="Genomic_DNA"/>
</dbReference>
<evidence type="ECO:0000259" key="8">
    <source>
        <dbReference type="Pfam" id="PF22544"/>
    </source>
</evidence>
<gene>
    <name evidence="13" type="ORF">M9Y10_041014</name>
</gene>
<evidence type="ECO:0000256" key="2">
    <source>
        <dbReference type="ARBA" id="ARBA00004496"/>
    </source>
</evidence>
<dbReference type="NCBIfam" id="NF012200">
    <property type="entry name" value="choice_anch_D"/>
    <property type="match status" value="1"/>
</dbReference>
<comment type="subcellular location">
    <subcellularLocation>
        <location evidence="1">Cell projection</location>
        <location evidence="1">Cilium</location>
        <location evidence="1">Flagellum</location>
    </subcellularLocation>
    <subcellularLocation>
        <location evidence="2">Cytoplasm</location>
    </subcellularLocation>
</comment>